<keyword evidence="15" id="KW-1185">Reference proteome</keyword>
<dbReference type="Pfam" id="PF03800">
    <property type="entry name" value="Nuf2"/>
    <property type="match status" value="1"/>
</dbReference>
<protein>
    <recommendedName>
        <fullName evidence="16">Kinetochore protein NUF2</fullName>
    </recommendedName>
</protein>
<dbReference type="Gene3D" id="1.10.418.60">
    <property type="entry name" value="Ncd80 complex, Nuf2 subunit"/>
    <property type="match status" value="1"/>
</dbReference>
<evidence type="ECO:0000256" key="9">
    <source>
        <dbReference type="ARBA" id="ARBA00023306"/>
    </source>
</evidence>
<feature type="coiled-coil region" evidence="11">
    <location>
        <begin position="283"/>
        <end position="401"/>
    </location>
</feature>
<accession>A0A8H5BWX9</accession>
<keyword evidence="8" id="KW-0539">Nucleus</keyword>
<evidence type="ECO:0000256" key="11">
    <source>
        <dbReference type="SAM" id="Coils"/>
    </source>
</evidence>
<feature type="coiled-coil region" evidence="11">
    <location>
        <begin position="136"/>
        <end position="170"/>
    </location>
</feature>
<gene>
    <name evidence="14" type="ORF">D9619_005675</name>
</gene>
<evidence type="ECO:0000256" key="10">
    <source>
        <dbReference type="ARBA" id="ARBA00023328"/>
    </source>
</evidence>
<evidence type="ECO:0000313" key="15">
    <source>
        <dbReference type="Proteomes" id="UP000567179"/>
    </source>
</evidence>
<proteinExistence type="inferred from homology"/>
<dbReference type="Proteomes" id="UP000567179">
    <property type="component" value="Unassembled WGS sequence"/>
</dbReference>
<evidence type="ECO:0000259" key="12">
    <source>
        <dbReference type="Pfam" id="PF03800"/>
    </source>
</evidence>
<evidence type="ECO:0000259" key="13">
    <source>
        <dbReference type="Pfam" id="PF18595"/>
    </source>
</evidence>
<dbReference type="AlphaFoldDB" id="A0A8H5BWX9"/>
<dbReference type="GO" id="GO:0051301">
    <property type="term" value="P:cell division"/>
    <property type="evidence" value="ECO:0007669"/>
    <property type="project" value="UniProtKB-KW"/>
</dbReference>
<dbReference type="GO" id="GO:0005634">
    <property type="term" value="C:nucleus"/>
    <property type="evidence" value="ECO:0007669"/>
    <property type="project" value="UniProtKB-SubCell"/>
</dbReference>
<feature type="coiled-coil region" evidence="11">
    <location>
        <begin position="206"/>
        <end position="233"/>
    </location>
</feature>
<dbReference type="Pfam" id="PF18595">
    <property type="entry name" value="Nuf2_DHR10-like"/>
    <property type="match status" value="1"/>
</dbReference>
<comment type="subcellular location">
    <subcellularLocation>
        <location evidence="2">Chromosome</location>
        <location evidence="2">Centromere</location>
    </subcellularLocation>
    <subcellularLocation>
        <location evidence="1">Nucleus</location>
    </subcellularLocation>
</comment>
<organism evidence="14 15">
    <name type="scientific">Psilocybe cf. subviscida</name>
    <dbReference type="NCBI Taxonomy" id="2480587"/>
    <lineage>
        <taxon>Eukaryota</taxon>
        <taxon>Fungi</taxon>
        <taxon>Dikarya</taxon>
        <taxon>Basidiomycota</taxon>
        <taxon>Agaricomycotina</taxon>
        <taxon>Agaricomycetes</taxon>
        <taxon>Agaricomycetidae</taxon>
        <taxon>Agaricales</taxon>
        <taxon>Agaricineae</taxon>
        <taxon>Strophariaceae</taxon>
        <taxon>Psilocybe</taxon>
    </lineage>
</organism>
<evidence type="ECO:0000256" key="2">
    <source>
        <dbReference type="ARBA" id="ARBA00004584"/>
    </source>
</evidence>
<reference evidence="14 15" key="1">
    <citation type="journal article" date="2020" name="ISME J.">
        <title>Uncovering the hidden diversity of litter-decomposition mechanisms in mushroom-forming fungi.</title>
        <authorList>
            <person name="Floudas D."/>
            <person name="Bentzer J."/>
            <person name="Ahren D."/>
            <person name="Johansson T."/>
            <person name="Persson P."/>
            <person name="Tunlid A."/>
        </authorList>
    </citation>
    <scope>NUCLEOTIDE SEQUENCE [LARGE SCALE GENOMIC DNA]</scope>
    <source>
        <strain evidence="14 15">CBS 101986</strain>
    </source>
</reference>
<evidence type="ECO:0000256" key="3">
    <source>
        <dbReference type="ARBA" id="ARBA00005498"/>
    </source>
</evidence>
<keyword evidence="7 11" id="KW-0175">Coiled coil</keyword>
<dbReference type="InterPro" id="IPR041112">
    <property type="entry name" value="Nuf2_DHR10-like"/>
</dbReference>
<keyword evidence="10" id="KW-0137">Centromere</keyword>
<sequence length="419" mass="48454">MAKTVFPQMSISDIINALAGWGISVSPEQLKSPTSEFVEGVYCACLQHVTDLSHDSLREPVQNALNVSQADDRDIYSSALTSNIIMYHLVRFAKAARVEDFNARDVYSPERERTIVLLSAFINFVKFTEQYCDTFLKELRQRSDELEIQRDNNSDQLQETQQKFDELNSRIAKDKPVCDQLNTENATLTSAMFTTKDAQGKAIRDVEQYKADRNELLNRKEVLNGEIKSVEDSIMRTRGRIVQSPERIKKTITIMSNTVIEDKKTVSMHESKARDLQAKINALHNIEKDVRGCIEQIQTIEREVQSLEVSQKALSQLRDLYDEKVIERDELRLRQERVNDQLANAKVKLDRAQKHAEDKKQSSQATIERLQREYEEMVVERRENDKQIEEVRNEGNLLEEKVKKDLTQVYKSRCLTSSF</sequence>
<evidence type="ECO:0000256" key="5">
    <source>
        <dbReference type="ARBA" id="ARBA00022618"/>
    </source>
</evidence>
<feature type="domain" description="Kinetochore protein Nuf2 N-terminal" evidence="12">
    <location>
        <begin position="5"/>
        <end position="141"/>
    </location>
</feature>
<name>A0A8H5BWX9_9AGAR</name>
<evidence type="ECO:0000256" key="6">
    <source>
        <dbReference type="ARBA" id="ARBA00022776"/>
    </source>
</evidence>
<comment type="similarity">
    <text evidence="3">Belongs to the NUF2 family.</text>
</comment>
<evidence type="ECO:0008006" key="16">
    <source>
        <dbReference type="Google" id="ProtNLM"/>
    </source>
</evidence>
<evidence type="ECO:0000256" key="1">
    <source>
        <dbReference type="ARBA" id="ARBA00004123"/>
    </source>
</evidence>
<evidence type="ECO:0000256" key="8">
    <source>
        <dbReference type="ARBA" id="ARBA00023242"/>
    </source>
</evidence>
<feature type="domain" description="Nuf2 DHR10-like" evidence="13">
    <location>
        <begin position="256"/>
        <end position="372"/>
    </location>
</feature>
<evidence type="ECO:0000256" key="4">
    <source>
        <dbReference type="ARBA" id="ARBA00022454"/>
    </source>
</evidence>
<keyword evidence="6" id="KW-0498">Mitosis</keyword>
<dbReference type="EMBL" id="JAACJJ010000001">
    <property type="protein sequence ID" value="KAF5330828.1"/>
    <property type="molecule type" value="Genomic_DNA"/>
</dbReference>
<evidence type="ECO:0000313" key="14">
    <source>
        <dbReference type="EMBL" id="KAF5330828.1"/>
    </source>
</evidence>
<comment type="caution">
    <text evidence="14">The sequence shown here is derived from an EMBL/GenBank/DDBJ whole genome shotgun (WGS) entry which is preliminary data.</text>
</comment>
<dbReference type="GO" id="GO:0031262">
    <property type="term" value="C:Ndc80 complex"/>
    <property type="evidence" value="ECO:0007669"/>
    <property type="project" value="InterPro"/>
</dbReference>
<dbReference type="OrthoDB" id="8194677at2759"/>
<keyword evidence="5" id="KW-0132">Cell division</keyword>
<keyword evidence="9" id="KW-0131">Cell cycle</keyword>
<dbReference type="InterPro" id="IPR005549">
    <property type="entry name" value="Kinetochore_Nuf2_N"/>
</dbReference>
<dbReference type="InterPro" id="IPR038275">
    <property type="entry name" value="Nuf2_N_sf"/>
</dbReference>
<evidence type="ECO:0000256" key="7">
    <source>
        <dbReference type="ARBA" id="ARBA00023054"/>
    </source>
</evidence>
<keyword evidence="4" id="KW-0158">Chromosome</keyword>